<keyword evidence="6" id="KW-0997">Cell inner membrane</keyword>
<keyword evidence="6" id="KW-0961">Cell wall biogenesis/degradation</keyword>
<evidence type="ECO:0000256" key="3">
    <source>
        <dbReference type="ARBA" id="ARBA00022960"/>
    </source>
</evidence>
<feature type="transmembrane region" description="Helical" evidence="6">
    <location>
        <begin position="341"/>
        <end position="362"/>
    </location>
</feature>
<dbReference type="Pfam" id="PF01098">
    <property type="entry name" value="FTSW_RODA_SPOVE"/>
    <property type="match status" value="1"/>
</dbReference>
<dbReference type="NCBIfam" id="TIGR02210">
    <property type="entry name" value="rodA_shape"/>
    <property type="match status" value="1"/>
</dbReference>
<keyword evidence="6" id="KW-1003">Cell membrane</keyword>
<dbReference type="InterPro" id="IPR011923">
    <property type="entry name" value="RodA/MrdB"/>
</dbReference>
<comment type="catalytic activity">
    <reaction evidence="6">
        <text>[GlcNAc-(1-&gt;4)-Mur2Ac(oyl-L-Ala-gamma-D-Glu-L-Lys-D-Ala-D-Ala)](n)-di-trans,octa-cis-undecaprenyl diphosphate + beta-D-GlcNAc-(1-&gt;4)-Mur2Ac(oyl-L-Ala-gamma-D-Glu-L-Lys-D-Ala-D-Ala)-di-trans,octa-cis-undecaprenyl diphosphate = [GlcNAc-(1-&gt;4)-Mur2Ac(oyl-L-Ala-gamma-D-Glu-L-Lys-D-Ala-D-Ala)](n+1)-di-trans,octa-cis-undecaprenyl diphosphate + di-trans,octa-cis-undecaprenyl diphosphate + H(+)</text>
        <dbReference type="Rhea" id="RHEA:23708"/>
        <dbReference type="Rhea" id="RHEA-COMP:9602"/>
        <dbReference type="Rhea" id="RHEA-COMP:9603"/>
        <dbReference type="ChEBI" id="CHEBI:15378"/>
        <dbReference type="ChEBI" id="CHEBI:58405"/>
        <dbReference type="ChEBI" id="CHEBI:60033"/>
        <dbReference type="ChEBI" id="CHEBI:78435"/>
        <dbReference type="EC" id="2.4.99.28"/>
    </reaction>
</comment>
<gene>
    <name evidence="6 7" type="primary">rodA</name>
    <name evidence="6" type="synonym">mrdB</name>
    <name evidence="7" type="ORF">HCJ96_00965</name>
</gene>
<feature type="transmembrane region" description="Helical" evidence="6">
    <location>
        <begin position="143"/>
        <end position="158"/>
    </location>
</feature>
<keyword evidence="6" id="KW-0573">Peptidoglycan synthesis</keyword>
<evidence type="ECO:0000313" key="8">
    <source>
        <dbReference type="Proteomes" id="UP000709336"/>
    </source>
</evidence>
<proteinExistence type="inferred from homology"/>
<feature type="transmembrane region" description="Helical" evidence="6">
    <location>
        <begin position="164"/>
        <end position="181"/>
    </location>
</feature>
<dbReference type="HAMAP" id="MF_02079">
    <property type="entry name" value="PGT_RodA"/>
    <property type="match status" value="1"/>
</dbReference>
<keyword evidence="2 6" id="KW-0812">Transmembrane</keyword>
<keyword evidence="8" id="KW-1185">Reference proteome</keyword>
<feature type="transmembrane region" description="Helical" evidence="6">
    <location>
        <begin position="77"/>
        <end position="98"/>
    </location>
</feature>
<feature type="transmembrane region" description="Helical" evidence="6">
    <location>
        <begin position="21"/>
        <end position="41"/>
    </location>
</feature>
<comment type="subcellular location">
    <subcellularLocation>
        <location evidence="6">Cell inner membrane</location>
        <topology evidence="6">Multi-pass membrane protein</topology>
    </subcellularLocation>
    <subcellularLocation>
        <location evidence="1">Membrane</location>
        <topology evidence="1">Multi-pass membrane protein</topology>
    </subcellularLocation>
</comment>
<feature type="transmembrane region" description="Helical" evidence="6">
    <location>
        <begin position="275"/>
        <end position="296"/>
    </location>
</feature>
<evidence type="ECO:0000313" key="7">
    <source>
        <dbReference type="EMBL" id="NMH58594.1"/>
    </source>
</evidence>
<comment type="caution">
    <text evidence="7">The sequence shown here is derived from an EMBL/GenBank/DDBJ whole genome shotgun (WGS) entry which is preliminary data.</text>
</comment>
<evidence type="ECO:0000256" key="4">
    <source>
        <dbReference type="ARBA" id="ARBA00022989"/>
    </source>
</evidence>
<protein>
    <recommendedName>
        <fullName evidence="6">Peptidoglycan glycosyltransferase MrdB</fullName>
        <shortName evidence="6">PGT</shortName>
        <ecNumber evidence="6">2.4.99.28</ecNumber>
    </recommendedName>
    <alternativeName>
        <fullName evidence="6">Cell elongation protein RodA</fullName>
    </alternativeName>
    <alternativeName>
        <fullName evidence="6">Cell wall polymerase</fullName>
    </alternativeName>
    <alternativeName>
        <fullName evidence="6">Peptidoglycan polymerase</fullName>
        <shortName evidence="6">PG polymerase</shortName>
    </alternativeName>
</protein>
<dbReference type="EC" id="2.4.99.28" evidence="6"/>
<dbReference type="Proteomes" id="UP000709336">
    <property type="component" value="Unassembled WGS sequence"/>
</dbReference>
<feature type="transmembrane region" description="Helical" evidence="6">
    <location>
        <begin position="118"/>
        <end position="136"/>
    </location>
</feature>
<feature type="transmembrane region" description="Helical" evidence="6">
    <location>
        <begin position="53"/>
        <end position="70"/>
    </location>
</feature>
<keyword evidence="4 6" id="KW-1133">Transmembrane helix</keyword>
<dbReference type="RefSeq" id="WP_169209159.1">
    <property type="nucleotide sequence ID" value="NZ_JAATNW010000001.1"/>
</dbReference>
<comment type="function">
    <text evidence="6">Peptidoglycan polymerase that is essential for cell wall elongation.</text>
</comment>
<feature type="transmembrane region" description="Helical" evidence="6">
    <location>
        <begin position="186"/>
        <end position="205"/>
    </location>
</feature>
<keyword evidence="3 6" id="KW-0133">Cell shape</keyword>
<accession>A0ABX1QWG7</accession>
<feature type="transmembrane region" description="Helical" evidence="6">
    <location>
        <begin position="308"/>
        <end position="335"/>
    </location>
</feature>
<evidence type="ECO:0000256" key="6">
    <source>
        <dbReference type="HAMAP-Rule" id="MF_02079"/>
    </source>
</evidence>
<comment type="similarity">
    <text evidence="6">Belongs to the SEDS family. MrdB/RodA subfamily.</text>
</comment>
<keyword evidence="6" id="KW-0328">Glycosyltransferase</keyword>
<dbReference type="PANTHER" id="PTHR30474:SF1">
    <property type="entry name" value="PEPTIDOGLYCAN GLYCOSYLTRANSFERASE MRDB"/>
    <property type="match status" value="1"/>
</dbReference>
<keyword evidence="6" id="KW-0808">Transferase</keyword>
<organism evidence="7 8">
    <name type="scientific">Alteromonas ponticola</name>
    <dbReference type="NCBI Taxonomy" id="2720613"/>
    <lineage>
        <taxon>Bacteria</taxon>
        <taxon>Pseudomonadati</taxon>
        <taxon>Pseudomonadota</taxon>
        <taxon>Gammaproteobacteria</taxon>
        <taxon>Alteromonadales</taxon>
        <taxon>Alteromonadaceae</taxon>
        <taxon>Alteromonas/Salinimonas group</taxon>
        <taxon>Alteromonas</taxon>
    </lineage>
</organism>
<dbReference type="EMBL" id="JAATNW010000001">
    <property type="protein sequence ID" value="NMH58594.1"/>
    <property type="molecule type" value="Genomic_DNA"/>
</dbReference>
<reference evidence="7 8" key="1">
    <citation type="submission" date="2020-03" db="EMBL/GenBank/DDBJ databases">
        <title>Alteromonas ponticola sp. nov., isolated from seawater.</title>
        <authorList>
            <person name="Yoon J.-H."/>
            <person name="Kim Y.-O."/>
        </authorList>
    </citation>
    <scope>NUCLEOTIDE SEQUENCE [LARGE SCALE GENOMIC DNA]</scope>
    <source>
        <strain evidence="7 8">MYP5</strain>
    </source>
</reference>
<evidence type="ECO:0000256" key="1">
    <source>
        <dbReference type="ARBA" id="ARBA00004141"/>
    </source>
</evidence>
<keyword evidence="5 6" id="KW-0472">Membrane</keyword>
<dbReference type="PANTHER" id="PTHR30474">
    <property type="entry name" value="CELL CYCLE PROTEIN"/>
    <property type="match status" value="1"/>
</dbReference>
<evidence type="ECO:0000256" key="5">
    <source>
        <dbReference type="ARBA" id="ARBA00023136"/>
    </source>
</evidence>
<evidence type="ECO:0000256" key="2">
    <source>
        <dbReference type="ARBA" id="ARBA00022692"/>
    </source>
</evidence>
<comment type="pathway">
    <text evidence="6">Cell wall biogenesis; peptidoglycan biosynthesis.</text>
</comment>
<name>A0ABX1QWG7_9ALTE</name>
<sequence>MKRTQIKPNQVTILQRVHIDGPLLFGLLVLMAVGLATLFSATGQDPGQLQRQFMRMGVALVVMLAMAQVPPMAYRRLSIYAFAIGIIMLVAVLLYGDIGKGAQRWLDLKVIRFQPSEMMKLAVPMMVAWYISNYNLPPKTNQVFVAFVIVVVPTVLIAKQPDLGTSLLIASSGIFAIFLAGMSWRLIGFLSLLGGAFLPIMWFFLMKEYQKQRVITFMNPESDPLGAGYHIIQSKIAIGSGGLHGKGWLEGTQSQLEFLPERHTDFIFSVFSEEFGLVGVLGLLAIYLFIITRGLIIANRAQDAYSKLLAGSITLTFFVYVFVNMGMVSGLLPVVGVPLPLVSHGGTSMVTLMAGFGMLMAISTQKRLISR</sequence>
<dbReference type="InterPro" id="IPR001182">
    <property type="entry name" value="FtsW/RodA"/>
</dbReference>